<dbReference type="InterPro" id="IPR012338">
    <property type="entry name" value="Beta-lactam/transpept-like"/>
</dbReference>
<dbReference type="Gene3D" id="3.40.710.10">
    <property type="entry name" value="DD-peptidase/beta-lactamase superfamily"/>
    <property type="match status" value="1"/>
</dbReference>
<evidence type="ECO:0000256" key="7">
    <source>
        <dbReference type="PIRSR" id="PIRSR618044-1"/>
    </source>
</evidence>
<keyword evidence="5" id="KW-0573">Peptidoglycan synthesis</keyword>
<evidence type="ECO:0000256" key="3">
    <source>
        <dbReference type="ARBA" id="ARBA00022801"/>
    </source>
</evidence>
<dbReference type="MEROPS" id="S11.004"/>
<dbReference type="GO" id="GO:0008360">
    <property type="term" value="P:regulation of cell shape"/>
    <property type="evidence" value="ECO:0007669"/>
    <property type="project" value="UniProtKB-KW"/>
</dbReference>
<keyword evidence="11" id="KW-0614">Plasmid</keyword>
<dbReference type="GO" id="GO:0071555">
    <property type="term" value="P:cell wall organization"/>
    <property type="evidence" value="ECO:0007669"/>
    <property type="project" value="UniProtKB-KW"/>
</dbReference>
<keyword evidence="2" id="KW-0732">Signal</keyword>
<evidence type="ECO:0000256" key="5">
    <source>
        <dbReference type="ARBA" id="ARBA00022984"/>
    </source>
</evidence>
<keyword evidence="11" id="KW-0121">Carboxypeptidase</keyword>
<dbReference type="Pfam" id="PF00768">
    <property type="entry name" value="Peptidase_S11"/>
    <property type="match status" value="1"/>
</dbReference>
<feature type="active site" description="Acyl-ester intermediate" evidence="7">
    <location>
        <position position="105"/>
    </location>
</feature>
<keyword evidence="6" id="KW-0961">Cell wall biogenesis/degradation</keyword>
<keyword evidence="4" id="KW-0133">Cell shape</keyword>
<keyword evidence="11" id="KW-0645">Protease</keyword>
<dbReference type="InterPro" id="IPR018044">
    <property type="entry name" value="Peptidase_S11"/>
</dbReference>
<feature type="binding site" evidence="8">
    <location>
        <position position="279"/>
    </location>
    <ligand>
        <name>substrate</name>
    </ligand>
</feature>
<dbReference type="RefSeq" id="WP_014150539.1">
    <property type="nucleotide sequence ID" value="NC_016113.1"/>
</dbReference>
<dbReference type="PRINTS" id="PR00725">
    <property type="entry name" value="DADACBPTASE1"/>
</dbReference>
<evidence type="ECO:0000256" key="4">
    <source>
        <dbReference type="ARBA" id="ARBA00022960"/>
    </source>
</evidence>
<dbReference type="GO" id="GO:0006508">
    <property type="term" value="P:proteolysis"/>
    <property type="evidence" value="ECO:0007669"/>
    <property type="project" value="InterPro"/>
</dbReference>
<comment type="similarity">
    <text evidence="1 9">Belongs to the peptidase S11 family.</text>
</comment>
<evidence type="ECO:0000313" key="12">
    <source>
        <dbReference type="Proteomes" id="UP000007842"/>
    </source>
</evidence>
<evidence type="ECO:0000256" key="8">
    <source>
        <dbReference type="PIRSR" id="PIRSR618044-2"/>
    </source>
</evidence>
<dbReference type="PANTHER" id="PTHR21581:SF33">
    <property type="entry name" value="D-ALANYL-D-ALANINE CARBOXYPEPTIDASE DACB"/>
    <property type="match status" value="1"/>
</dbReference>
<dbReference type="HOGENOM" id="CLU_027070_7_0_11"/>
<keyword evidence="3" id="KW-0378">Hydrolase</keyword>
<dbReference type="GO" id="GO:0009252">
    <property type="term" value="P:peptidoglycan biosynthetic process"/>
    <property type="evidence" value="ECO:0007669"/>
    <property type="project" value="UniProtKB-KW"/>
</dbReference>
<sequence>MVSAVTSSRGTVGAGTPAVEAVSAAPAGERISAGRKRRLGAAALAGGLLLSAVSTATAQAAPARSAAATATPAPTVSAKGAYLLDRTTGKALFAKDAGTSRQMASTTKVMTATVVLGRPKLDLKRLVTVKQTYRDYVTQVGGSTADLRTGDKLTVGQLLYALMLPSGCDAAYALADTYGTGSTTAARVKSFIGMMNTKARELGLKNTHYDSFDGISSKGANYTTPRDSAVLAGKALGYGTLRTVVGSAKTVQKATNGRTYTWYNTNRLLGSYQGAIGVKTGTGTAAGPCLVFAAVRGGHTVIGVLLNDASRYDDAVKMLNYAFHVPTAKTAPMRLRVLPAGAQRD</sequence>
<gene>
    <name evidence="11" type="ordered locus">SCATT_p16630</name>
</gene>
<accession>F8JK09</accession>
<evidence type="ECO:0000313" key="11">
    <source>
        <dbReference type="EMBL" id="AEW99856.1"/>
    </source>
</evidence>
<organism evidence="11 12">
    <name type="scientific">Streptantibioticus cattleyicolor (strain ATCC 35852 / DSM 46488 / JCM 4925 / NBRC 14057 / NRRL 8057)</name>
    <name type="common">Streptomyces cattleya</name>
    <dbReference type="NCBI Taxonomy" id="1003195"/>
    <lineage>
        <taxon>Bacteria</taxon>
        <taxon>Bacillati</taxon>
        <taxon>Actinomycetota</taxon>
        <taxon>Actinomycetes</taxon>
        <taxon>Kitasatosporales</taxon>
        <taxon>Streptomycetaceae</taxon>
        <taxon>Streptantibioticus</taxon>
    </lineage>
</organism>
<evidence type="ECO:0000259" key="10">
    <source>
        <dbReference type="Pfam" id="PF00768"/>
    </source>
</evidence>
<dbReference type="PATRIC" id="fig|1003195.11.peg.74"/>
<protein>
    <submittedName>
        <fullName evidence="11">D-alanyl-D-alanine carboxypeptidase</fullName>
    </submittedName>
</protein>
<proteinExistence type="inferred from homology"/>
<dbReference type="EMBL" id="CP003229">
    <property type="protein sequence ID" value="AEW99856.1"/>
    <property type="molecule type" value="Genomic_DNA"/>
</dbReference>
<dbReference type="KEGG" id="scy:SCATT_p16630"/>
<dbReference type="KEGG" id="sct:SCAT_p0082"/>
<geneLocation type="plasmid" evidence="11 12">
    <name>pSCATT</name>
</geneLocation>
<dbReference type="SUPFAM" id="SSF56601">
    <property type="entry name" value="beta-lactamase/transpeptidase-like"/>
    <property type="match status" value="1"/>
</dbReference>
<evidence type="ECO:0000256" key="1">
    <source>
        <dbReference type="ARBA" id="ARBA00007164"/>
    </source>
</evidence>
<feature type="active site" description="Proton acceptor" evidence="7">
    <location>
        <position position="108"/>
    </location>
</feature>
<keyword evidence="12" id="KW-1185">Reference proteome</keyword>
<dbReference type="Proteomes" id="UP000007842">
    <property type="component" value="Plasmid pSCATT"/>
</dbReference>
<dbReference type="GO" id="GO:0009002">
    <property type="term" value="F:serine-type D-Ala-D-Ala carboxypeptidase activity"/>
    <property type="evidence" value="ECO:0007669"/>
    <property type="project" value="InterPro"/>
</dbReference>
<name>F8JK09_STREN</name>
<evidence type="ECO:0000256" key="9">
    <source>
        <dbReference type="RuleBase" id="RU004016"/>
    </source>
</evidence>
<dbReference type="InterPro" id="IPR001967">
    <property type="entry name" value="Peptidase_S11_N"/>
</dbReference>
<reference evidence="12" key="1">
    <citation type="submission" date="2011-12" db="EMBL/GenBank/DDBJ databases">
        <title>Complete genome sequence of Streptomyces cattleya strain DSM 46488.</title>
        <authorList>
            <person name="Ou H.-Y."/>
            <person name="Li P."/>
            <person name="Zhao C."/>
            <person name="O'Hagan D."/>
            <person name="Deng Z."/>
        </authorList>
    </citation>
    <scope>NUCLEOTIDE SEQUENCE [LARGE SCALE GENOMIC DNA]</scope>
    <source>
        <strain evidence="12">ATCC 35852 / DSM 46488 / JCM 4925 / NBRC 14057 / NRRL 8057</strain>
        <plasmid evidence="12">Plasmid pSCATT</plasmid>
    </source>
</reference>
<evidence type="ECO:0000256" key="6">
    <source>
        <dbReference type="ARBA" id="ARBA00023316"/>
    </source>
</evidence>
<dbReference type="AlphaFoldDB" id="F8JK09"/>
<accession>G8XHL9</accession>
<feature type="active site" evidence="7">
    <location>
        <position position="166"/>
    </location>
</feature>
<evidence type="ECO:0000256" key="2">
    <source>
        <dbReference type="ARBA" id="ARBA00022729"/>
    </source>
</evidence>
<feature type="domain" description="Peptidase S11 D-alanyl-D-alanine carboxypeptidase A N-terminal" evidence="10">
    <location>
        <begin position="69"/>
        <end position="309"/>
    </location>
</feature>
<dbReference type="PANTHER" id="PTHR21581">
    <property type="entry name" value="D-ALANYL-D-ALANINE CARBOXYPEPTIDASE"/>
    <property type="match status" value="1"/>
</dbReference>